<dbReference type="Pfam" id="PF18309">
    <property type="entry name" value="PAZ_3"/>
    <property type="match status" value="1"/>
</dbReference>
<dbReference type="Gene3D" id="3.30.420.10">
    <property type="entry name" value="Ribonuclease H-like superfamily/Ribonuclease H"/>
    <property type="match status" value="1"/>
</dbReference>
<comment type="similarity">
    <text evidence="1">Belongs to the argonaute family. Long pAgo subfamily.</text>
</comment>
<evidence type="ECO:0000313" key="4">
    <source>
        <dbReference type="EMBL" id="MBA4500947.1"/>
    </source>
</evidence>
<dbReference type="Pfam" id="PF02171">
    <property type="entry name" value="Piwi"/>
    <property type="match status" value="1"/>
</dbReference>
<evidence type="ECO:0000256" key="2">
    <source>
        <dbReference type="ARBA" id="ARBA00035032"/>
    </source>
</evidence>
<dbReference type="AlphaFoldDB" id="A0A7W1WVL6"/>
<dbReference type="InterPro" id="IPR036397">
    <property type="entry name" value="RNaseH_sf"/>
</dbReference>
<proteinExistence type="inferred from homology"/>
<dbReference type="Proteomes" id="UP000538931">
    <property type="component" value="Unassembled WGS sequence"/>
</dbReference>
<dbReference type="GO" id="GO:0003676">
    <property type="term" value="F:nucleic acid binding"/>
    <property type="evidence" value="ECO:0007669"/>
    <property type="project" value="InterPro"/>
</dbReference>
<sequence>MTLDRDLKQVPVYRYRVIIESGFEEQDSPVILTRKAARLAAGRNNWQPVTDVAHFVVASLQTLDNLNIDAYGCQYTLEFETEAVLDASVDKERDAIERLLNQDLYRAAYQLARQRDAQGDQILKACRHAGWTELEETQPSERIGIQSDYLDLFKTLRLTPELLPDGQVILGLSIRHKICAHAGITLDWVIQKRPHWLKDIRRVRHRYVDPGKSAMVADLHGVAADKSADSLVPGTTQSIYEYHASRGRILTAEADNIRSSQVVRVSYGRSDKFEHLAALLEPMFDFETLQKIDSRLLNSIARDLKWPVMERLKASGKMVKGLALPGFAAKVVPAKSSERAVDNIRPRFSLRFHNGRSGDKEKDVLQFKAYQGMTRTQVVCLAVGTKVQPEVLSTHFQKLQAACQKLCADPLPPWKGVMSVSPLKNALELDARLSKTPQGNTLLVIALDKSVNKAEIRDVAFRHKLACQFMLTDHRPNTYQTSYYANLAAGVFSKGGGLICGLDEMPGEVDLFIGLDMGGVSQRAPGSAFLFTRNGVQLGWQLADLQSGERLGDEALASLLHKSIQEYARHHNSDVPRRITIHRDGRFFESFDVIQSVERQYDVSISVLEVIKSGAPILFRKYQHAGKPVYKNPEVGDVYRYVGLNELILATYSGQELGAWGDKVSVRPLRLRKRYGDESLEALAKQVLLLSRIHGASLYRHPRLPVTTHHADRFATLRQSCSIEALSYMDRTCPVYL</sequence>
<comment type="caution">
    <text evidence="4">The sequence shown here is derived from an EMBL/GenBank/DDBJ whole genome shotgun (WGS) entry which is preliminary data.</text>
</comment>
<evidence type="ECO:0000313" key="5">
    <source>
        <dbReference type="Proteomes" id="UP000538931"/>
    </source>
</evidence>
<dbReference type="SUPFAM" id="SSF53098">
    <property type="entry name" value="Ribonuclease H-like"/>
    <property type="match status" value="1"/>
</dbReference>
<protein>
    <recommendedName>
        <fullName evidence="2">Protein argonaute</fullName>
    </recommendedName>
</protein>
<name>A0A7W1WVL6_9GAMM</name>
<gene>
    <name evidence="4" type="ORF">H1S06_01010</name>
</gene>
<organism evidence="4 5">
    <name type="scientific">Marinobacterium marinum</name>
    <dbReference type="NCBI Taxonomy" id="2756129"/>
    <lineage>
        <taxon>Bacteria</taxon>
        <taxon>Pseudomonadati</taxon>
        <taxon>Pseudomonadota</taxon>
        <taxon>Gammaproteobacteria</taxon>
        <taxon>Oceanospirillales</taxon>
        <taxon>Oceanospirillaceae</taxon>
        <taxon>Marinobacterium</taxon>
    </lineage>
</organism>
<dbReference type="SMART" id="SM00950">
    <property type="entry name" value="Piwi"/>
    <property type="match status" value="1"/>
</dbReference>
<accession>A0A7W1WVL6</accession>
<dbReference type="EMBL" id="JACEMT010000030">
    <property type="protein sequence ID" value="MBA4500947.1"/>
    <property type="molecule type" value="Genomic_DNA"/>
</dbReference>
<dbReference type="InterPro" id="IPR040895">
    <property type="entry name" value="Ago_PAZ"/>
</dbReference>
<feature type="domain" description="Piwi" evidence="3">
    <location>
        <begin position="441"/>
        <end position="723"/>
    </location>
</feature>
<dbReference type="Gene3D" id="2.170.260.50">
    <property type="match status" value="1"/>
</dbReference>
<dbReference type="InterPro" id="IPR012337">
    <property type="entry name" value="RNaseH-like_sf"/>
</dbReference>
<evidence type="ECO:0000259" key="3">
    <source>
        <dbReference type="SMART" id="SM00950"/>
    </source>
</evidence>
<reference evidence="4 5" key="1">
    <citation type="submission" date="2020-07" db="EMBL/GenBank/DDBJ databases">
        <title>Bacterium isolated from marien macroalgae.</title>
        <authorList>
            <person name="Zhu K."/>
            <person name="Lu D."/>
            <person name="Du Z."/>
        </authorList>
    </citation>
    <scope>NUCLEOTIDE SEQUENCE [LARGE SCALE GENOMIC DNA]</scope>
    <source>
        <strain evidence="4 5">3-1745</strain>
    </source>
</reference>
<dbReference type="InterPro" id="IPR003165">
    <property type="entry name" value="Piwi"/>
</dbReference>
<keyword evidence="5" id="KW-1185">Reference proteome</keyword>
<evidence type="ECO:0000256" key="1">
    <source>
        <dbReference type="ARBA" id="ARBA00035012"/>
    </source>
</evidence>